<dbReference type="InterPro" id="IPR006597">
    <property type="entry name" value="Sel1-like"/>
</dbReference>
<gene>
    <name evidence="1" type="ORF">NCTC10283_02738</name>
</gene>
<dbReference type="RefSeq" id="WP_115723721.1">
    <property type="nucleotide sequence ID" value="NZ_CP091519.2"/>
</dbReference>
<keyword evidence="2" id="KW-1185">Reference proteome</keyword>
<dbReference type="STRING" id="1120980.GCA_000745955_02670"/>
<dbReference type="InterPro" id="IPR011990">
    <property type="entry name" value="TPR-like_helical_dom_sf"/>
</dbReference>
<name>A0A376BWF6_9NEIS</name>
<sequence length="89" mass="10534">MNKDNPTEQYRTMLENLPQQPENLQQLEAIAENGNAEVMYILGWCYFKGEYLPKDLDKSQYWLEKAKVAGDKRAEELLIYCKFLQTLRN</sequence>
<dbReference type="Proteomes" id="UP000254209">
    <property type="component" value="Unassembled WGS sequence"/>
</dbReference>
<organism evidence="1 2">
    <name type="scientific">Alysiella crassa</name>
    <dbReference type="NCBI Taxonomy" id="153491"/>
    <lineage>
        <taxon>Bacteria</taxon>
        <taxon>Pseudomonadati</taxon>
        <taxon>Pseudomonadota</taxon>
        <taxon>Betaproteobacteria</taxon>
        <taxon>Neisseriales</taxon>
        <taxon>Neisseriaceae</taxon>
        <taxon>Alysiella</taxon>
    </lineage>
</organism>
<accession>A0A376BWF6</accession>
<reference evidence="1 2" key="1">
    <citation type="submission" date="2018-06" db="EMBL/GenBank/DDBJ databases">
        <authorList>
            <consortium name="Pathogen Informatics"/>
            <person name="Doyle S."/>
        </authorList>
    </citation>
    <scope>NUCLEOTIDE SEQUENCE [LARGE SCALE GENOMIC DNA]</scope>
    <source>
        <strain evidence="1 2">NCTC10283</strain>
    </source>
</reference>
<proteinExistence type="predicted"/>
<dbReference type="EMBL" id="UFSO01000003">
    <property type="protein sequence ID" value="SSY81171.1"/>
    <property type="molecule type" value="Genomic_DNA"/>
</dbReference>
<dbReference type="Gene3D" id="1.25.40.10">
    <property type="entry name" value="Tetratricopeptide repeat domain"/>
    <property type="match status" value="1"/>
</dbReference>
<dbReference type="AlphaFoldDB" id="A0A376BWF6"/>
<evidence type="ECO:0000313" key="2">
    <source>
        <dbReference type="Proteomes" id="UP000254209"/>
    </source>
</evidence>
<protein>
    <submittedName>
        <fullName evidence="1">Sel1 repeat</fullName>
    </submittedName>
</protein>
<dbReference type="Pfam" id="PF08238">
    <property type="entry name" value="Sel1"/>
    <property type="match status" value="1"/>
</dbReference>
<dbReference type="SMART" id="SM00671">
    <property type="entry name" value="SEL1"/>
    <property type="match status" value="1"/>
</dbReference>
<evidence type="ECO:0000313" key="1">
    <source>
        <dbReference type="EMBL" id="SSY81171.1"/>
    </source>
</evidence>
<dbReference type="OrthoDB" id="5365194at2"/>
<dbReference type="SUPFAM" id="SSF81901">
    <property type="entry name" value="HCP-like"/>
    <property type="match status" value="1"/>
</dbReference>